<dbReference type="InterPro" id="IPR027417">
    <property type="entry name" value="P-loop_NTPase"/>
</dbReference>
<dbReference type="SUPFAM" id="SSF52540">
    <property type="entry name" value="P-loop containing nucleoside triphosphate hydrolases"/>
    <property type="match status" value="1"/>
</dbReference>
<dbReference type="InterPro" id="IPR051396">
    <property type="entry name" value="Bact_Antivir_Def_Nuclease"/>
</dbReference>
<reference evidence="2 3" key="1">
    <citation type="submission" date="2024-03" db="EMBL/GenBank/DDBJ databases">
        <title>Pseudomonas juntendi.</title>
        <authorList>
            <person name="Liu Y."/>
        </authorList>
    </citation>
    <scope>NUCLEOTIDE SEQUENCE [LARGE SCALE GENOMIC DNA]</scope>
    <source>
        <strain evidence="2 3">L4046hy</strain>
    </source>
</reference>
<feature type="domain" description="Endonuclease GajA/Old nuclease/RecF-like AAA" evidence="1">
    <location>
        <begin position="161"/>
        <end position="315"/>
    </location>
</feature>
<keyword evidence="3" id="KW-1185">Reference proteome</keyword>
<dbReference type="RefSeq" id="WP_144187526.1">
    <property type="nucleotide sequence ID" value="NZ_CP146690.1"/>
</dbReference>
<proteinExistence type="predicted"/>
<dbReference type="PANTHER" id="PTHR43581:SF2">
    <property type="entry name" value="EXCINUCLEASE ATPASE SUBUNIT"/>
    <property type="match status" value="1"/>
</dbReference>
<sequence length="574" mass="64850">MILENIKIKNFRTLVADTTIGFTNGITIVGPNSSGKTNILKAVEMLFTGFDNKNNYSPTRDFPANVDNGQSSLTATFTLETKDEVAQEYYRLLNSCLDQPKQLTDKVTVYLTFTKAGNPSYRLFVGEKYNEDMKGQFNSYQKTFLEILFAAFECHYVSSSKNIDDLYNELLLPYMRHSVSSRLSDIVTEIDYGLSEISGVIDSQLNSVGMGNIKTHFCIPNNSVENLLGGFEFHLSDPVVTEIHRKGMGIQSASMLASFVWIAQQEKKLSKTPIWLIEEPESYLHPELAESCFQILRNLSEISHVVVTTHSLGFVPKDPKCVIRTEIEEGTTKISACTTYVEATKAIRDSLGVKFSDFCNLGLLNIFVEGKSDREVFKWALSRISIKATGKHGWDNVRRAEFLDFGGVGALEGFIKASWEYIHRERPAVCVLDGDDAGDKTRRNLQGFCSQKKLPFEHNKHFIILPTGFALEGLFPREWIIQAHKEHSGWFKSFSCDLEDNLLPFECASDDAKEKLRNHLIQRAESTTDESWIVRFEKLFNALDEALEIQVRKIYSTHTKVRSAKNLAVQDPAG</sequence>
<dbReference type="Pfam" id="PF13175">
    <property type="entry name" value="AAA_15"/>
    <property type="match status" value="2"/>
</dbReference>
<gene>
    <name evidence="2" type="ORF">V9385_03465</name>
</gene>
<accession>A0ABZ2JEK4</accession>
<dbReference type="Gene3D" id="3.40.50.300">
    <property type="entry name" value="P-loop containing nucleotide triphosphate hydrolases"/>
    <property type="match status" value="1"/>
</dbReference>
<protein>
    <submittedName>
        <fullName evidence="2">AAA family ATPase</fullName>
    </submittedName>
</protein>
<dbReference type="Proteomes" id="UP001375228">
    <property type="component" value="Chromosome"/>
</dbReference>
<dbReference type="PANTHER" id="PTHR43581">
    <property type="entry name" value="ATP/GTP PHOSPHATASE"/>
    <property type="match status" value="1"/>
</dbReference>
<evidence type="ECO:0000313" key="2">
    <source>
        <dbReference type="EMBL" id="WWY21672.1"/>
    </source>
</evidence>
<organism evidence="2 3">
    <name type="scientific">Pseudomonas juntendi</name>
    <dbReference type="NCBI Taxonomy" id="2666183"/>
    <lineage>
        <taxon>Bacteria</taxon>
        <taxon>Pseudomonadati</taxon>
        <taxon>Pseudomonadota</taxon>
        <taxon>Gammaproteobacteria</taxon>
        <taxon>Pseudomonadales</taxon>
        <taxon>Pseudomonadaceae</taxon>
        <taxon>Pseudomonas</taxon>
    </lineage>
</organism>
<feature type="domain" description="Endonuclease GajA/Old nuclease/RecF-like AAA" evidence="1">
    <location>
        <begin position="1"/>
        <end position="146"/>
    </location>
</feature>
<dbReference type="InterPro" id="IPR041685">
    <property type="entry name" value="AAA_GajA/Old/RecF-like"/>
</dbReference>
<evidence type="ECO:0000259" key="1">
    <source>
        <dbReference type="Pfam" id="PF13175"/>
    </source>
</evidence>
<dbReference type="EMBL" id="CP146691">
    <property type="protein sequence ID" value="WWY21672.1"/>
    <property type="molecule type" value="Genomic_DNA"/>
</dbReference>
<name>A0ABZ2JEK4_9PSED</name>
<evidence type="ECO:0000313" key="3">
    <source>
        <dbReference type="Proteomes" id="UP001375228"/>
    </source>
</evidence>